<dbReference type="EMBL" id="ML010169">
    <property type="protein sequence ID" value="RKO96249.1"/>
    <property type="molecule type" value="Genomic_DNA"/>
</dbReference>
<proteinExistence type="predicted"/>
<gene>
    <name evidence="2" type="ORF">CAUPRSCDRAFT_12058</name>
</gene>
<organism evidence="2 3">
    <name type="scientific">Caulochytrium protostelioides</name>
    <dbReference type="NCBI Taxonomy" id="1555241"/>
    <lineage>
        <taxon>Eukaryota</taxon>
        <taxon>Fungi</taxon>
        <taxon>Fungi incertae sedis</taxon>
        <taxon>Chytridiomycota</taxon>
        <taxon>Chytridiomycota incertae sedis</taxon>
        <taxon>Chytridiomycetes</taxon>
        <taxon>Caulochytriales</taxon>
        <taxon>Caulochytriaceae</taxon>
        <taxon>Caulochytrium</taxon>
    </lineage>
</organism>
<feature type="compositionally biased region" description="Basic and acidic residues" evidence="1">
    <location>
        <begin position="173"/>
        <end position="189"/>
    </location>
</feature>
<evidence type="ECO:0000256" key="1">
    <source>
        <dbReference type="SAM" id="MobiDB-lite"/>
    </source>
</evidence>
<accession>A0A4P9WSP5</accession>
<name>A0A4P9WSP5_9FUNG</name>
<evidence type="ECO:0000313" key="2">
    <source>
        <dbReference type="EMBL" id="RKO96249.1"/>
    </source>
</evidence>
<feature type="compositionally biased region" description="Low complexity" evidence="1">
    <location>
        <begin position="16"/>
        <end position="29"/>
    </location>
</feature>
<evidence type="ECO:0000313" key="3">
    <source>
        <dbReference type="Proteomes" id="UP000268535"/>
    </source>
</evidence>
<feature type="compositionally biased region" description="Basic and acidic residues" evidence="1">
    <location>
        <begin position="47"/>
        <end position="62"/>
    </location>
</feature>
<dbReference type="AlphaFoldDB" id="A0A4P9WSP5"/>
<feature type="compositionally biased region" description="Basic residues" evidence="1">
    <location>
        <begin position="158"/>
        <end position="169"/>
    </location>
</feature>
<reference evidence="3" key="1">
    <citation type="journal article" date="2018" name="Nat. Microbiol.">
        <title>Leveraging single-cell genomics to expand the fungal tree of life.</title>
        <authorList>
            <person name="Ahrendt S.R."/>
            <person name="Quandt C.A."/>
            <person name="Ciobanu D."/>
            <person name="Clum A."/>
            <person name="Salamov A."/>
            <person name="Andreopoulos B."/>
            <person name="Cheng J.F."/>
            <person name="Woyke T."/>
            <person name="Pelin A."/>
            <person name="Henrissat B."/>
            <person name="Reynolds N.K."/>
            <person name="Benny G.L."/>
            <person name="Smith M.E."/>
            <person name="James T.Y."/>
            <person name="Grigoriev I.V."/>
        </authorList>
    </citation>
    <scope>NUCLEOTIDE SEQUENCE [LARGE SCALE GENOMIC DNA]</scope>
    <source>
        <strain evidence="3">ATCC 52028</strain>
    </source>
</reference>
<feature type="region of interest" description="Disordered" evidence="1">
    <location>
        <begin position="1"/>
        <end position="221"/>
    </location>
</feature>
<sequence length="221" mass="23641">MRSHAVARPGAGSCLPSRAPTPRRIPTARQIKIIPTAPGRDQGAARVGERDADGDGGRRGSTEDAASDEPGGGPFGAMERTRVRSAGSGKRLVSRRGTGRRRGRQRRTHEAACPMARPDGTRFASSIRHTRASSRISRVPSEHRGDAVPALGPDGSRSRTRRRTSRRMSRATAWRDRDGGSSGCADRRWATAPTGEGAKAQRGRRLTVFHSSDGTPSPPVP</sequence>
<dbReference type="Proteomes" id="UP000268535">
    <property type="component" value="Unassembled WGS sequence"/>
</dbReference>
<feature type="compositionally biased region" description="Basic residues" evidence="1">
    <location>
        <begin position="92"/>
        <end position="107"/>
    </location>
</feature>
<protein>
    <submittedName>
        <fullName evidence="2">Uncharacterized protein</fullName>
    </submittedName>
</protein>